<evidence type="ECO:0000313" key="3">
    <source>
        <dbReference type="EMBL" id="GHO98083.1"/>
    </source>
</evidence>
<reference evidence="3" key="1">
    <citation type="submission" date="2020-10" db="EMBL/GenBank/DDBJ databases">
        <title>Taxonomic study of unclassified bacteria belonging to the class Ktedonobacteria.</title>
        <authorList>
            <person name="Yabe S."/>
            <person name="Wang C.M."/>
            <person name="Zheng Y."/>
            <person name="Sakai Y."/>
            <person name="Cavaletti L."/>
            <person name="Monciardini P."/>
            <person name="Donadio S."/>
        </authorList>
    </citation>
    <scope>NUCLEOTIDE SEQUENCE</scope>
    <source>
        <strain evidence="3">ID150040</strain>
    </source>
</reference>
<dbReference type="InterPro" id="IPR025184">
    <property type="entry name" value="AadA_C"/>
</dbReference>
<dbReference type="EMBL" id="BNJK01000002">
    <property type="protein sequence ID" value="GHO98083.1"/>
    <property type="molecule type" value="Genomic_DNA"/>
</dbReference>
<proteinExistence type="predicted"/>
<dbReference type="CDD" id="cd05403">
    <property type="entry name" value="NT_KNTase_like"/>
    <property type="match status" value="1"/>
</dbReference>
<dbReference type="InterPro" id="IPR043519">
    <property type="entry name" value="NT_sf"/>
</dbReference>
<evidence type="ECO:0000256" key="1">
    <source>
        <dbReference type="ARBA" id="ARBA00022679"/>
    </source>
</evidence>
<dbReference type="RefSeq" id="WP_220208852.1">
    <property type="nucleotide sequence ID" value="NZ_BNJK01000002.1"/>
</dbReference>
<protein>
    <recommendedName>
        <fullName evidence="2">Adenylyltransferase AadA C-terminal domain-containing protein</fullName>
    </recommendedName>
</protein>
<dbReference type="GO" id="GO:0016740">
    <property type="term" value="F:transferase activity"/>
    <property type="evidence" value="ECO:0007669"/>
    <property type="project" value="UniProtKB-KW"/>
</dbReference>
<gene>
    <name evidence="3" type="ORF">KSF_081310</name>
</gene>
<name>A0A8J3IT30_9CHLR</name>
<dbReference type="Pfam" id="PF13427">
    <property type="entry name" value="AadA_C"/>
    <property type="match status" value="1"/>
</dbReference>
<dbReference type="SUPFAM" id="SSF81301">
    <property type="entry name" value="Nucleotidyltransferase"/>
    <property type="match status" value="1"/>
</dbReference>
<keyword evidence="1" id="KW-0808">Transferase</keyword>
<feature type="domain" description="Adenylyltransferase AadA C-terminal" evidence="2">
    <location>
        <begin position="161"/>
        <end position="258"/>
    </location>
</feature>
<accession>A0A8J3IT30</accession>
<dbReference type="AlphaFoldDB" id="A0A8J3IT30"/>
<organism evidence="3 4">
    <name type="scientific">Reticulibacter mediterranei</name>
    <dbReference type="NCBI Taxonomy" id="2778369"/>
    <lineage>
        <taxon>Bacteria</taxon>
        <taxon>Bacillati</taxon>
        <taxon>Chloroflexota</taxon>
        <taxon>Ktedonobacteria</taxon>
        <taxon>Ktedonobacterales</taxon>
        <taxon>Reticulibacteraceae</taxon>
        <taxon>Reticulibacter</taxon>
    </lineage>
</organism>
<keyword evidence="4" id="KW-1185">Reference proteome</keyword>
<comment type="caution">
    <text evidence="3">The sequence shown here is derived from an EMBL/GenBank/DDBJ whole genome shotgun (WGS) entry which is preliminary data.</text>
</comment>
<sequence length="277" mass="31674">MEYYNWTNCPKVIKAEVNTLLAEFSHLPDLHFSGMYLHGSLALSGFQPARSDIDIIVTTSKRISVQAEKAAVELLLRVSKFPAPIDIWFLAESDLASFQQPLPFTLHYNERLRESFQQDLSSDAWQHWNDQTRSDLHLAIYLTVLQRKGICLAGKAIDEEFPLVPEQVFLDALVASFQEACKHYLQDLVAFVLNSCRVYAYLRDGQLLSKNQGGAWGLAHLPEQYHPLVQQSLALYRSERLGRPIGRAVLNEFMTYMEQAILRQRTGSEEISWRDNG</sequence>
<evidence type="ECO:0000313" key="4">
    <source>
        <dbReference type="Proteomes" id="UP000597444"/>
    </source>
</evidence>
<evidence type="ECO:0000259" key="2">
    <source>
        <dbReference type="Pfam" id="PF13427"/>
    </source>
</evidence>
<dbReference type="Proteomes" id="UP000597444">
    <property type="component" value="Unassembled WGS sequence"/>
</dbReference>